<dbReference type="Gene3D" id="3.40.50.720">
    <property type="entry name" value="NAD(P)-binding Rossmann-like Domain"/>
    <property type="match status" value="1"/>
</dbReference>
<evidence type="ECO:0000313" key="2">
    <source>
        <dbReference type="Proteomes" id="UP001549920"/>
    </source>
</evidence>
<organism evidence="1 2">
    <name type="scientific">Loxostege sticticalis</name>
    <name type="common">Beet webworm moth</name>
    <dbReference type="NCBI Taxonomy" id="481309"/>
    <lineage>
        <taxon>Eukaryota</taxon>
        <taxon>Metazoa</taxon>
        <taxon>Ecdysozoa</taxon>
        <taxon>Arthropoda</taxon>
        <taxon>Hexapoda</taxon>
        <taxon>Insecta</taxon>
        <taxon>Pterygota</taxon>
        <taxon>Neoptera</taxon>
        <taxon>Endopterygota</taxon>
        <taxon>Lepidoptera</taxon>
        <taxon>Glossata</taxon>
        <taxon>Ditrysia</taxon>
        <taxon>Pyraloidea</taxon>
        <taxon>Crambidae</taxon>
        <taxon>Pyraustinae</taxon>
        <taxon>Loxostege</taxon>
    </lineage>
</organism>
<dbReference type="SUPFAM" id="SSF51735">
    <property type="entry name" value="NAD(P)-binding Rossmann-fold domains"/>
    <property type="match status" value="1"/>
</dbReference>
<dbReference type="InterPro" id="IPR036291">
    <property type="entry name" value="NAD(P)-bd_dom_sf"/>
</dbReference>
<name>A0ABR3H4M5_LOXSC</name>
<evidence type="ECO:0000313" key="1">
    <source>
        <dbReference type="EMBL" id="KAL0859760.1"/>
    </source>
</evidence>
<comment type="caution">
    <text evidence="1">The sequence shown here is derived from an EMBL/GenBank/DDBJ whole genome shotgun (WGS) entry which is preliminary data.</text>
</comment>
<gene>
    <name evidence="1" type="ORF">ABMA27_010119</name>
</gene>
<accession>A0ABR3H4M5</accession>
<dbReference type="Pfam" id="PF00106">
    <property type="entry name" value="adh_short"/>
    <property type="match status" value="1"/>
</dbReference>
<dbReference type="PANTHER" id="PTHR43975:SF2">
    <property type="entry name" value="EG:BACR7A4.14 PROTEIN-RELATED"/>
    <property type="match status" value="1"/>
</dbReference>
<dbReference type="InterPro" id="IPR002347">
    <property type="entry name" value="SDR_fam"/>
</dbReference>
<dbReference type="Proteomes" id="UP001549920">
    <property type="component" value="Unassembled WGS sequence"/>
</dbReference>
<reference evidence="1 2" key="1">
    <citation type="submission" date="2024-06" db="EMBL/GenBank/DDBJ databases">
        <title>A chromosome-level genome assembly of beet webworm, Loxostege sticticalis.</title>
        <authorList>
            <person name="Zhang Y."/>
        </authorList>
    </citation>
    <scope>NUCLEOTIDE SEQUENCE [LARGE SCALE GENOMIC DNA]</scope>
    <source>
        <strain evidence="1">AQ026</strain>
        <tissue evidence="1">Whole body</tissue>
    </source>
</reference>
<sequence>MNFTGKVVIVTGASSGIGAESAKGFAYHKATLALVGRNKERLDAVAKECETINGLKPLTIRLDLTDEGSCEEVIKRTIHKYGKLNVLVNCAGKLILNSLLDETMHCFDDLYKINLRVPFKLTHLALPYLAETKGNVVYLKAGMYDVCKPGFVGFSVINSALDQLVRAAAIDVATTGVNVNALNISLCKTNLLKNLNIDDKAEIDEVYEDIEKETLVKVIDPIEAAKMVVFIASGVFPNINGANIYVDSAANFML</sequence>
<dbReference type="EMBL" id="JBEUOH010000026">
    <property type="protein sequence ID" value="KAL0859760.1"/>
    <property type="molecule type" value="Genomic_DNA"/>
</dbReference>
<dbReference type="PANTHER" id="PTHR43975">
    <property type="entry name" value="ZGC:101858"/>
    <property type="match status" value="1"/>
</dbReference>
<proteinExistence type="predicted"/>
<keyword evidence="2" id="KW-1185">Reference proteome</keyword>
<dbReference type="PRINTS" id="PR00081">
    <property type="entry name" value="GDHRDH"/>
</dbReference>
<protein>
    <submittedName>
        <fullName evidence="1">Uncharacterized protein</fullName>
    </submittedName>
</protein>